<comment type="caution">
    <text evidence="21">The sequence shown here is derived from an EMBL/GenBank/DDBJ whole genome shotgun (WGS) entry which is preliminary data.</text>
</comment>
<evidence type="ECO:0000259" key="19">
    <source>
        <dbReference type="PROSITE" id="PS51085"/>
    </source>
</evidence>
<evidence type="ECO:0000256" key="7">
    <source>
        <dbReference type="ARBA" id="ARBA00022714"/>
    </source>
</evidence>
<feature type="binding site" evidence="18">
    <location>
        <position position="128"/>
    </location>
    <ligand>
        <name>[2Fe-2S] cluster</name>
        <dbReference type="ChEBI" id="CHEBI:190135"/>
        <label>2</label>
    </ligand>
</feature>
<protein>
    <recommendedName>
        <fullName evidence="23">FAD-binding PCMH-type domain-containing protein</fullName>
    </recommendedName>
</protein>
<dbReference type="FunFam" id="3.30.365.10:FF:000008">
    <property type="entry name" value="Aldehyde oxidase1"/>
    <property type="match status" value="1"/>
</dbReference>
<evidence type="ECO:0000256" key="16">
    <source>
        <dbReference type="PIRSR" id="PIRSR000127-1"/>
    </source>
</evidence>
<evidence type="ECO:0000256" key="13">
    <source>
        <dbReference type="ARBA" id="ARBA00023027"/>
    </source>
</evidence>
<dbReference type="FunFam" id="3.30.365.10:FF:000001">
    <property type="entry name" value="Xanthine dehydrogenase oxidase"/>
    <property type="match status" value="1"/>
</dbReference>
<dbReference type="PANTHER" id="PTHR11908:SF132">
    <property type="entry name" value="ALDEHYDE OXIDASE 1-RELATED"/>
    <property type="match status" value="1"/>
</dbReference>
<evidence type="ECO:0000256" key="5">
    <source>
        <dbReference type="ARBA" id="ARBA00022505"/>
    </source>
</evidence>
<evidence type="ECO:0000256" key="8">
    <source>
        <dbReference type="ARBA" id="ARBA00022723"/>
    </source>
</evidence>
<evidence type="ECO:0000256" key="10">
    <source>
        <dbReference type="ARBA" id="ARBA00023002"/>
    </source>
</evidence>
<dbReference type="InterPro" id="IPR016166">
    <property type="entry name" value="FAD-bd_PCMH"/>
</dbReference>
<keyword evidence="9 17" id="KW-0274">FAD</keyword>
<feature type="binding site" evidence="18">
    <location>
        <position position="88"/>
    </location>
    <ligand>
        <name>[2Fe-2S] cluster</name>
        <dbReference type="ChEBI" id="CHEBI:190135"/>
        <label>1</label>
    </ligand>
</feature>
<dbReference type="InterPro" id="IPR002346">
    <property type="entry name" value="Mopterin_DH_FAD-bd"/>
</dbReference>
<gene>
    <name evidence="21" type="ORF">CLODIP_2_CD05270</name>
</gene>
<dbReference type="InterPro" id="IPR036010">
    <property type="entry name" value="2Fe-2S_ferredoxin-like_sf"/>
</dbReference>
<dbReference type="InterPro" id="IPR016169">
    <property type="entry name" value="FAD-bd_PCMH_sub2"/>
</dbReference>
<proteinExistence type="inferred from homology"/>
<feature type="binding site" evidence="18">
    <location>
        <position position="163"/>
    </location>
    <ligand>
        <name>[2Fe-2S] cluster</name>
        <dbReference type="ChEBI" id="CHEBI:190135"/>
        <label>2</label>
    </ligand>
</feature>
<dbReference type="InterPro" id="IPR000674">
    <property type="entry name" value="Ald_Oxase/Xan_DH_a/b"/>
</dbReference>
<feature type="binding site" evidence="18">
    <location>
        <position position="63"/>
    </location>
    <ligand>
        <name>[2Fe-2S] cluster</name>
        <dbReference type="ChEBI" id="CHEBI:190135"/>
        <label>1</label>
    </ligand>
</feature>
<dbReference type="PROSITE" id="PS51387">
    <property type="entry name" value="FAD_PCMH"/>
    <property type="match status" value="1"/>
</dbReference>
<comment type="cofactor">
    <cofactor evidence="18">
        <name>Mo-molybdopterin</name>
        <dbReference type="ChEBI" id="CHEBI:71302"/>
    </cofactor>
    <text evidence="18">Binds 1 Mo-molybdopterin (Mo-MPT) cofactor per subunit.</text>
</comment>
<evidence type="ECO:0000256" key="14">
    <source>
        <dbReference type="ARBA" id="ARBA00023140"/>
    </source>
</evidence>
<feature type="binding site" evidence="17">
    <location>
        <position position="390"/>
    </location>
    <ligand>
        <name>FAD</name>
        <dbReference type="ChEBI" id="CHEBI:57692"/>
    </ligand>
</feature>
<evidence type="ECO:0000256" key="6">
    <source>
        <dbReference type="ARBA" id="ARBA00022630"/>
    </source>
</evidence>
<evidence type="ECO:0000256" key="3">
    <source>
        <dbReference type="ARBA" id="ARBA00006849"/>
    </source>
</evidence>
<organism evidence="21 22">
    <name type="scientific">Cloeon dipterum</name>
    <dbReference type="NCBI Taxonomy" id="197152"/>
    <lineage>
        <taxon>Eukaryota</taxon>
        <taxon>Metazoa</taxon>
        <taxon>Ecdysozoa</taxon>
        <taxon>Arthropoda</taxon>
        <taxon>Hexapoda</taxon>
        <taxon>Insecta</taxon>
        <taxon>Pterygota</taxon>
        <taxon>Palaeoptera</taxon>
        <taxon>Ephemeroptera</taxon>
        <taxon>Pisciforma</taxon>
        <taxon>Baetidae</taxon>
        <taxon>Cloeon</taxon>
    </lineage>
</organism>
<dbReference type="Pfam" id="PF00111">
    <property type="entry name" value="Fer2"/>
    <property type="match status" value="1"/>
</dbReference>
<feature type="binding site" evidence="18">
    <location>
        <position position="778"/>
    </location>
    <ligand>
        <name>Mo-molybdopterin</name>
        <dbReference type="ChEBI" id="CHEBI:71302"/>
    </ligand>
    <ligandPart>
        <name>Mo</name>
        <dbReference type="ChEBI" id="CHEBI:28685"/>
    </ligandPart>
</feature>
<comment type="similarity">
    <text evidence="3">Belongs to the xanthine dehydrogenase family.</text>
</comment>
<dbReference type="PROSITE" id="PS51085">
    <property type="entry name" value="2FE2S_FER_2"/>
    <property type="match status" value="1"/>
</dbReference>
<dbReference type="Gene3D" id="3.30.465.10">
    <property type="match status" value="1"/>
</dbReference>
<feature type="binding site" evidence="18">
    <location>
        <position position="66"/>
    </location>
    <ligand>
        <name>[2Fe-2S] cluster</name>
        <dbReference type="ChEBI" id="CHEBI:190135"/>
        <label>1</label>
    </ligand>
</feature>
<keyword evidence="8 18" id="KW-0479">Metal-binding</keyword>
<evidence type="ECO:0008006" key="23">
    <source>
        <dbReference type="Google" id="ProtNLM"/>
    </source>
</evidence>
<dbReference type="Pfam" id="PF00941">
    <property type="entry name" value="FAD_binding_5"/>
    <property type="match status" value="1"/>
</dbReference>
<dbReference type="EMBL" id="CADEPI010000001">
    <property type="protein sequence ID" value="CAB3359544.1"/>
    <property type="molecule type" value="Genomic_DNA"/>
</dbReference>
<evidence type="ECO:0000256" key="1">
    <source>
        <dbReference type="ARBA" id="ARBA00001974"/>
    </source>
</evidence>
<dbReference type="GO" id="GO:0071949">
    <property type="term" value="F:FAD binding"/>
    <property type="evidence" value="ECO:0007669"/>
    <property type="project" value="InterPro"/>
</dbReference>
<dbReference type="SUPFAM" id="SSF55447">
    <property type="entry name" value="CO dehydrogenase flavoprotein C-terminal domain-like"/>
    <property type="match status" value="1"/>
</dbReference>
<comment type="cofactor">
    <cofactor evidence="1 17">
        <name>FAD</name>
        <dbReference type="ChEBI" id="CHEBI:57692"/>
    </cofactor>
</comment>
<dbReference type="Pfam" id="PF01799">
    <property type="entry name" value="Fer2_2"/>
    <property type="match status" value="1"/>
</dbReference>
<dbReference type="Gene3D" id="3.30.365.10">
    <property type="entry name" value="Aldehyde oxidase/xanthine dehydrogenase, molybdopterin binding domain"/>
    <property type="match status" value="4"/>
</dbReference>
<dbReference type="Pfam" id="PF20256">
    <property type="entry name" value="MoCoBD_2"/>
    <property type="match status" value="1"/>
</dbReference>
<dbReference type="GO" id="GO:0016491">
    <property type="term" value="F:oxidoreductase activity"/>
    <property type="evidence" value="ECO:0007669"/>
    <property type="project" value="UniProtKB-KW"/>
</dbReference>
<dbReference type="FunFam" id="3.30.390.50:FF:000003">
    <property type="entry name" value="Aldehyde oxidase1"/>
    <property type="match status" value="1"/>
</dbReference>
<keyword evidence="11 18" id="KW-0408">Iron</keyword>
<dbReference type="PANTHER" id="PTHR11908">
    <property type="entry name" value="XANTHINE DEHYDROGENASE"/>
    <property type="match status" value="1"/>
</dbReference>
<dbReference type="InterPro" id="IPR036884">
    <property type="entry name" value="2Fe-2S-bd_dom_sf"/>
</dbReference>
<evidence type="ECO:0000256" key="17">
    <source>
        <dbReference type="PIRSR" id="PIRSR000127-2"/>
    </source>
</evidence>
<dbReference type="Gene3D" id="3.30.390.50">
    <property type="entry name" value="CO dehydrogenase flavoprotein, C-terminal domain"/>
    <property type="match status" value="1"/>
</dbReference>
<evidence type="ECO:0000256" key="4">
    <source>
        <dbReference type="ARBA" id="ARBA00011738"/>
    </source>
</evidence>
<dbReference type="Gene3D" id="1.10.150.120">
    <property type="entry name" value="[2Fe-2S]-binding domain"/>
    <property type="match status" value="1"/>
</dbReference>
<comment type="cofactor">
    <cofactor evidence="18">
        <name>[2Fe-2S] cluster</name>
        <dbReference type="ChEBI" id="CHEBI:190135"/>
    </cofactor>
    <text evidence="18">Binds 2 [2Fe-2S] clusters.</text>
</comment>
<dbReference type="Gene3D" id="3.90.1170.50">
    <property type="entry name" value="Aldehyde oxidase/xanthine dehydrogenase, a/b hammerhead"/>
    <property type="match status" value="1"/>
</dbReference>
<feature type="binding site" evidence="18">
    <location>
        <position position="747"/>
    </location>
    <ligand>
        <name>Mo-molybdopterin</name>
        <dbReference type="ChEBI" id="CHEBI:71302"/>
    </ligand>
    <ligandPart>
        <name>Mo</name>
        <dbReference type="ChEBI" id="CHEBI:28685"/>
    </ligandPart>
</feature>
<keyword evidence="6" id="KW-0285">Flavoprotein</keyword>
<feature type="binding site" evidence="18">
    <location>
        <position position="165"/>
    </location>
    <ligand>
        <name>[2Fe-2S] cluster</name>
        <dbReference type="ChEBI" id="CHEBI:190135"/>
        <label>2</label>
    </ligand>
</feature>
<feature type="binding site" evidence="18">
    <location>
        <position position="1043"/>
    </location>
    <ligand>
        <name>Mo-molybdopterin</name>
        <dbReference type="ChEBI" id="CHEBI:71302"/>
    </ligand>
    <ligandPart>
        <name>Mo</name>
        <dbReference type="ChEBI" id="CHEBI:28685"/>
    </ligandPart>
</feature>
<evidence type="ECO:0000256" key="2">
    <source>
        <dbReference type="ARBA" id="ARBA00004275"/>
    </source>
</evidence>
<keyword evidence="5 18" id="KW-0500">Molybdenum</keyword>
<dbReference type="InterPro" id="IPR001041">
    <property type="entry name" value="2Fe-2S_ferredoxin-type"/>
</dbReference>
<evidence type="ECO:0000256" key="9">
    <source>
        <dbReference type="ARBA" id="ARBA00022827"/>
    </source>
</evidence>
<dbReference type="InterPro" id="IPR046867">
    <property type="entry name" value="AldOxase/xan_DH_MoCoBD2"/>
</dbReference>
<dbReference type="SUPFAM" id="SSF54665">
    <property type="entry name" value="CO dehydrogenase molybdoprotein N-domain-like"/>
    <property type="match status" value="1"/>
</dbReference>
<dbReference type="InterPro" id="IPR016208">
    <property type="entry name" value="Ald_Oxase/xanthine_DH-like"/>
</dbReference>
<dbReference type="Pfam" id="PF01315">
    <property type="entry name" value="Ald_Xan_dh_C"/>
    <property type="match status" value="1"/>
</dbReference>
<dbReference type="AlphaFoldDB" id="A0A8S1BZX4"/>
<dbReference type="InterPro" id="IPR006058">
    <property type="entry name" value="2Fe2S_fd_BS"/>
</dbReference>
<evidence type="ECO:0000256" key="15">
    <source>
        <dbReference type="ARBA" id="ARBA00034078"/>
    </source>
</evidence>
<dbReference type="SMART" id="SM01092">
    <property type="entry name" value="CO_deh_flav_C"/>
    <property type="match status" value="1"/>
</dbReference>
<evidence type="ECO:0000313" key="21">
    <source>
        <dbReference type="EMBL" id="CAB3359544.1"/>
    </source>
</evidence>
<evidence type="ECO:0000256" key="18">
    <source>
        <dbReference type="PIRSR" id="PIRSR000127-3"/>
    </source>
</evidence>
<keyword evidence="13" id="KW-0520">NAD</keyword>
<dbReference type="SUPFAM" id="SSF56003">
    <property type="entry name" value="Molybdenum cofactor-binding domain"/>
    <property type="match status" value="1"/>
</dbReference>
<keyword evidence="10" id="KW-0560">Oxidoreductase</keyword>
<feature type="binding site" evidence="18">
    <location>
        <position position="58"/>
    </location>
    <ligand>
        <name>[2Fe-2S] cluster</name>
        <dbReference type="ChEBI" id="CHEBI:190135"/>
        <label>1</label>
    </ligand>
</feature>
<dbReference type="OrthoDB" id="8300278at2759"/>
<dbReference type="InterPro" id="IPR008274">
    <property type="entry name" value="AldOxase/xan_DH_MoCoBD1"/>
</dbReference>
<dbReference type="InterPro" id="IPR012675">
    <property type="entry name" value="Beta-grasp_dom_sf"/>
</dbReference>
<keyword evidence="14" id="KW-0576">Peroxisome</keyword>
<dbReference type="InterPro" id="IPR036683">
    <property type="entry name" value="CO_DH_flav_C_dom_sf"/>
</dbReference>
<dbReference type="Pfam" id="PF02738">
    <property type="entry name" value="MoCoBD_1"/>
    <property type="match status" value="1"/>
</dbReference>
<feature type="domain" description="FAD-binding PCMH-type" evidence="20">
    <location>
        <begin position="221"/>
        <end position="400"/>
    </location>
</feature>
<dbReference type="SUPFAM" id="SSF54292">
    <property type="entry name" value="2Fe-2S ferredoxin-like"/>
    <property type="match status" value="1"/>
</dbReference>
<evidence type="ECO:0000256" key="12">
    <source>
        <dbReference type="ARBA" id="ARBA00023014"/>
    </source>
</evidence>
<keyword evidence="22" id="KW-1185">Reference proteome</keyword>
<comment type="cofactor">
    <cofactor evidence="15">
        <name>[2Fe-2S] cluster</name>
        <dbReference type="ChEBI" id="CHEBI:190135"/>
    </cofactor>
</comment>
<dbReference type="SMART" id="SM01008">
    <property type="entry name" value="Ald_Xan_dh_C"/>
    <property type="match status" value="1"/>
</dbReference>
<dbReference type="InterPro" id="IPR005107">
    <property type="entry name" value="CO_DH_flav_C"/>
</dbReference>
<evidence type="ECO:0000256" key="11">
    <source>
        <dbReference type="ARBA" id="ARBA00023004"/>
    </source>
</evidence>
<dbReference type="InterPro" id="IPR036318">
    <property type="entry name" value="FAD-bd_PCMH-like_sf"/>
</dbReference>
<keyword evidence="7 18" id="KW-0001">2Fe-2S</keyword>
<dbReference type="GO" id="GO:0051537">
    <property type="term" value="F:2 iron, 2 sulfur cluster binding"/>
    <property type="evidence" value="ECO:0007669"/>
    <property type="project" value="UniProtKB-KW"/>
</dbReference>
<dbReference type="Proteomes" id="UP000494165">
    <property type="component" value="Unassembled WGS sequence"/>
</dbReference>
<evidence type="ECO:0000259" key="20">
    <source>
        <dbReference type="PROSITE" id="PS51387"/>
    </source>
</evidence>
<feature type="binding site" evidence="18">
    <location>
        <position position="890"/>
    </location>
    <ligand>
        <name>Mo-molybdopterin</name>
        <dbReference type="ChEBI" id="CHEBI:71302"/>
    </ligand>
    <ligandPart>
        <name>Mo</name>
        <dbReference type="ChEBI" id="CHEBI:28685"/>
    </ligandPart>
</feature>
<dbReference type="GO" id="GO:0005777">
    <property type="term" value="C:peroxisome"/>
    <property type="evidence" value="ECO:0007669"/>
    <property type="project" value="UniProtKB-SubCell"/>
</dbReference>
<dbReference type="Pfam" id="PF03450">
    <property type="entry name" value="CO_deh_flav_C"/>
    <property type="match status" value="1"/>
</dbReference>
<reference evidence="21 22" key="1">
    <citation type="submission" date="2020-04" db="EMBL/GenBank/DDBJ databases">
        <authorList>
            <person name="Alioto T."/>
            <person name="Alioto T."/>
            <person name="Gomez Garrido J."/>
        </authorList>
    </citation>
    <scope>NUCLEOTIDE SEQUENCE [LARGE SCALE GENOMIC DNA]</scope>
</reference>
<dbReference type="GO" id="GO:0005506">
    <property type="term" value="F:iron ion binding"/>
    <property type="evidence" value="ECO:0007669"/>
    <property type="project" value="InterPro"/>
</dbReference>
<accession>A0A8S1BZX4</accession>
<feature type="binding site" evidence="18">
    <location>
        <position position="131"/>
    </location>
    <ligand>
        <name>[2Fe-2S] cluster</name>
        <dbReference type="ChEBI" id="CHEBI:190135"/>
        <label>2</label>
    </ligand>
</feature>
<sequence length="1263" mass="139056">MWNYLFSGDTSQETNMASEVTLSINGKSITVGNEVLATTTLSSYLRENLKLTGTKVNCNEGICGACIVVAKIEHPVSKTKETFSINSCLVPILNCHGWEIKTIEGVGNRKDDYHPVQKQLAEKNATQCGFCSPGFAMNMFSLLADEKKPTMQQVEDAFGGNICRCTGYRSILEAYKAMASDAPALTRRQCADIEDLEKFCSKSGKPCSGECKKVKAQPIKIKLGAENWRKVVTTTELFAAFAEIGEDSYKLVAGNTSEGVYRSQSVVHYIDIKDIPDLRQVSASENFKLGASSTLTEAARALRTQASTAGFKYLNEIASHWENIANLPIRNIGTIAGNLSMKREHPEFASDVFTLLEAVGAQLQILTGVDKRETVSLPGFLNYSIKKRVLESVLFPALDDATHRLRTFHVLPRTQSSVSYVNAAFLVRLSSATSWDVAEKPRIVFGGIRASFIHATATENLLVSKNILDPVVASQAISVLNSEVRPDEVLPGAGVDYRRKLAVGLFYKFLLGLDPNQVDPRYKSGAEVLTRELSSAKQDFETNESVFPLNQPIGKVEALAQCAGEIEYIDDIPTRPGELHAAFVLTKQATGAIVKYNTDEAAKVPGYLNFYSAADLDGVPNSFTPIDVYSSFLDDEEIFCSKEVKYAGQPVGIVVAETRAAAVQAAELVVIEYETNAPKPVLDVMEVIKMTRDRVVVVEKNDESPPKSANTVKGIFEIGHQYPLYMENLSSIVVPHDGGYDVYPSTQWMDLDQNVVARTVGVPANKVTVYVKRIGGGFGGKQSRSSMVSAACALAAKKHNRAVRLVLPLTTNMEVTSKRFGQRNEYEVGFDNAGKIEYVTMHVIQDSGCSRNESPMGIFVAFFESCYGSEGYKIQPQEVLTNKASNGPIRGPGPIEGIAFHDEIMERIAKHLKKDPLEVKLVNMQKLDSPLPNLINEIKSKAEYDKRKQEVEAYNQMNRWKKRGLAITPMRYPFMLWNHLTSTVSIYQGDGSVSIAHGGIEMGQGLNTKITQVAAHILKLPIDQISVKTSNSITGANNGISGGSIISEGVSYATMKACQTLLDRLEPVRATMENPTWLQLIREAYNRNVNLSAQGLFSKDVPDVKNYNIWCVCISEVEVDVLTGERQIRRVDLLEDVGQSLSPLIDIGQIEGAFIMGLGYWLSEELTFDEAGRLRENRLWNYVPPGPKDIPVDFRVYLRRNAPNPLGVLGSKTTGEPAICLSVNVWFALRNALEAARVDAGGPNDYFDMSTIPKNLQTCKFFT</sequence>
<dbReference type="InterPro" id="IPR002888">
    <property type="entry name" value="2Fe-2S-bd"/>
</dbReference>
<comment type="subcellular location">
    <subcellularLocation>
        <location evidence="2">Peroxisome</location>
    </subcellularLocation>
</comment>
<dbReference type="PIRSF" id="PIRSF000127">
    <property type="entry name" value="Xanthine_DH"/>
    <property type="match status" value="1"/>
</dbReference>
<feature type="active site" description="Proton acceptor" evidence="16">
    <location>
        <position position="1216"/>
    </location>
</feature>
<evidence type="ECO:0000313" key="22">
    <source>
        <dbReference type="Proteomes" id="UP000494165"/>
    </source>
</evidence>
<dbReference type="Gene3D" id="3.10.20.30">
    <property type="match status" value="1"/>
</dbReference>
<dbReference type="InterPro" id="IPR037165">
    <property type="entry name" value="AldOxase/xan_DH_Mopterin-bd_sf"/>
</dbReference>
<feature type="domain" description="2Fe-2S ferredoxin-type" evidence="19">
    <location>
        <begin position="18"/>
        <end position="106"/>
    </location>
</feature>
<dbReference type="SUPFAM" id="SSF56176">
    <property type="entry name" value="FAD-binding/transporter-associated domain-like"/>
    <property type="match status" value="1"/>
</dbReference>
<dbReference type="FunFam" id="3.10.20.30:FF:000012">
    <property type="entry name" value="Xanthine dehydrogenase/oxidase"/>
    <property type="match status" value="1"/>
</dbReference>
<comment type="subunit">
    <text evidence="4">Homodimer.</text>
</comment>
<dbReference type="PROSITE" id="PS00197">
    <property type="entry name" value="2FE2S_FER_1"/>
    <property type="match status" value="1"/>
</dbReference>
<name>A0A8S1BZX4_9INSE</name>
<dbReference type="CDD" id="cd00207">
    <property type="entry name" value="fer2"/>
    <property type="match status" value="1"/>
</dbReference>
<dbReference type="InterPro" id="IPR036856">
    <property type="entry name" value="Ald_Oxase/Xan_DH_a/b_sf"/>
</dbReference>
<keyword evidence="12 18" id="KW-0411">Iron-sulfur</keyword>
<dbReference type="SUPFAM" id="SSF47741">
    <property type="entry name" value="CO dehydrogenase ISP C-domain like"/>
    <property type="match status" value="1"/>
</dbReference>